<dbReference type="EMBL" id="MN739462">
    <property type="protein sequence ID" value="QHT06005.1"/>
    <property type="molecule type" value="Genomic_DNA"/>
</dbReference>
<reference evidence="1" key="1">
    <citation type="journal article" date="2020" name="Nature">
        <title>Giant virus diversity and host interactions through global metagenomics.</title>
        <authorList>
            <person name="Schulz F."/>
            <person name="Roux S."/>
            <person name="Paez-Espino D."/>
            <person name="Jungbluth S."/>
            <person name="Walsh D.A."/>
            <person name="Denef V.J."/>
            <person name="McMahon K.D."/>
            <person name="Konstantinidis K.T."/>
            <person name="Eloe-Fadrosh E.A."/>
            <person name="Kyrpides N.C."/>
            <person name="Woyke T."/>
        </authorList>
    </citation>
    <scope>NUCLEOTIDE SEQUENCE</scope>
    <source>
        <strain evidence="1">GVMAG-M-3300021425-14</strain>
    </source>
</reference>
<sequence length="313" mass="38090">MLNYRDKQYLLNQFPNIELCREKLFHNKVPNSNFYLTIPKGRKHFAWFRRWKKWNVCLFLRLSNNKRHIEDIKIYNVCFDNRLCYKYGTIFYGTMFNIKSQRFFNVENIYYSLSKDIRSFTQKNKWDEISNIFNKYIKQKSHSKNDVIFGVPIIDTSHDNIRKKIKNLQYELYCIQHRLFKKELSFFNEKIENLVVREANFFVKATLRPDIYELLLMNDGCIEKHNFACIPDYKTSVFMNSLFRKIKENDNLDLLEESDDEEEFEDISPDKYVNLSTTHIMKCVYNKKYKLWKPIKIVNENITDKKIIKKLEI</sequence>
<evidence type="ECO:0000313" key="1">
    <source>
        <dbReference type="EMBL" id="QHT06005.1"/>
    </source>
</evidence>
<protein>
    <submittedName>
        <fullName evidence="1">Uncharacterized protein</fullName>
    </submittedName>
</protein>
<proteinExistence type="predicted"/>
<dbReference type="AlphaFoldDB" id="A0A6C0CRB0"/>
<name>A0A6C0CRB0_9ZZZZ</name>
<accession>A0A6C0CRB0</accession>
<organism evidence="1">
    <name type="scientific">viral metagenome</name>
    <dbReference type="NCBI Taxonomy" id="1070528"/>
    <lineage>
        <taxon>unclassified sequences</taxon>
        <taxon>metagenomes</taxon>
        <taxon>organismal metagenomes</taxon>
    </lineage>
</organism>